<feature type="chain" id="PRO_5034457776" description="F-box domain-containing protein" evidence="1">
    <location>
        <begin position="28"/>
        <end position="466"/>
    </location>
</feature>
<feature type="signal peptide" evidence="1">
    <location>
        <begin position="1"/>
        <end position="27"/>
    </location>
</feature>
<protein>
    <recommendedName>
        <fullName evidence="4">F-box domain-containing protein</fullName>
    </recommendedName>
</protein>
<proteinExistence type="predicted"/>
<keyword evidence="3" id="KW-1185">Reference proteome</keyword>
<evidence type="ECO:0000313" key="3">
    <source>
        <dbReference type="Proteomes" id="UP000518752"/>
    </source>
</evidence>
<comment type="caution">
    <text evidence="2">The sequence shown here is derived from an EMBL/GenBank/DDBJ whole genome shotgun (WGS) entry which is preliminary data.</text>
</comment>
<dbReference type="Proteomes" id="UP000518752">
    <property type="component" value="Unassembled WGS sequence"/>
</dbReference>
<organism evidence="2 3">
    <name type="scientific">Collybiopsis confluens</name>
    <dbReference type="NCBI Taxonomy" id="2823264"/>
    <lineage>
        <taxon>Eukaryota</taxon>
        <taxon>Fungi</taxon>
        <taxon>Dikarya</taxon>
        <taxon>Basidiomycota</taxon>
        <taxon>Agaricomycotina</taxon>
        <taxon>Agaricomycetes</taxon>
        <taxon>Agaricomycetidae</taxon>
        <taxon>Agaricales</taxon>
        <taxon>Marasmiineae</taxon>
        <taxon>Omphalotaceae</taxon>
        <taxon>Collybiopsis</taxon>
    </lineage>
</organism>
<evidence type="ECO:0008006" key="4">
    <source>
        <dbReference type="Google" id="ProtNLM"/>
    </source>
</evidence>
<gene>
    <name evidence="2" type="ORF">D9757_000566</name>
</gene>
<dbReference type="AlphaFoldDB" id="A0A8H5I1H8"/>
<dbReference type="EMBL" id="JAACJN010000002">
    <property type="protein sequence ID" value="KAF5393334.1"/>
    <property type="molecule type" value="Genomic_DNA"/>
</dbReference>
<evidence type="ECO:0000313" key="2">
    <source>
        <dbReference type="EMBL" id="KAF5393334.1"/>
    </source>
</evidence>
<evidence type="ECO:0000256" key="1">
    <source>
        <dbReference type="SAM" id="SignalP"/>
    </source>
</evidence>
<name>A0A8H5I1H8_9AGAR</name>
<keyword evidence="1" id="KW-0732">Signal</keyword>
<dbReference type="OrthoDB" id="3022108at2759"/>
<sequence>MRATITSLPQELLLAVFKFTLSTHSSAQIIDRYHEDGELPSCSWHDIWNLDHGPWALVKVCSRWRTLALSIHELWSSFLIKSPDDLSGDAAVEILQTWLGRSGDQPLRFRILAADELLEDFHGHALLNRLLIHASRWQTVELVGVWTAFLSVVQSWNPLSLTKLSLFSHYDDEFGSRNDSVMAYRSPRTFYPAPNLNTLIDLRTSGSPLQLSQSQWNQLTTYVGSEHVNRHLELIARCPNLVECHTAFGRYSSSKHIPSIFLPHLLKWTLRICTDNFDEGHHSLLSEGSIELKSLRDLIILAGLHPLDPALNLLRPALFTSRSLRYLELAGSAGQAENVSGPLEHFLLAAPMITHLRVWLKNPILITIILSLLLKNGALTPSLEILDLELADTAEIFELDMPLLASVVRARFASDNVQSIRQLNLVLSGGMESSDIDPHVYPPILEVLQEEGLEIHICSKKEQVHA</sequence>
<reference evidence="2 3" key="1">
    <citation type="journal article" date="2020" name="ISME J.">
        <title>Uncovering the hidden diversity of litter-decomposition mechanisms in mushroom-forming fungi.</title>
        <authorList>
            <person name="Floudas D."/>
            <person name="Bentzer J."/>
            <person name="Ahren D."/>
            <person name="Johansson T."/>
            <person name="Persson P."/>
            <person name="Tunlid A."/>
        </authorList>
    </citation>
    <scope>NUCLEOTIDE SEQUENCE [LARGE SCALE GENOMIC DNA]</scope>
    <source>
        <strain evidence="2 3">CBS 406.79</strain>
    </source>
</reference>
<accession>A0A8H5I1H8</accession>